<evidence type="ECO:0000256" key="3">
    <source>
        <dbReference type="SAM" id="SignalP"/>
    </source>
</evidence>
<keyword evidence="3" id="KW-0732">Signal</keyword>
<dbReference type="AlphaFoldDB" id="A0A5C3MU83"/>
<keyword evidence="2" id="KW-0472">Membrane</keyword>
<reference evidence="4 5" key="1">
    <citation type="journal article" date="2019" name="Nat. Ecol. Evol.">
        <title>Megaphylogeny resolves global patterns of mushroom evolution.</title>
        <authorList>
            <person name="Varga T."/>
            <person name="Krizsan K."/>
            <person name="Foldi C."/>
            <person name="Dima B."/>
            <person name="Sanchez-Garcia M."/>
            <person name="Sanchez-Ramirez S."/>
            <person name="Szollosi G.J."/>
            <person name="Szarkandi J.G."/>
            <person name="Papp V."/>
            <person name="Albert L."/>
            <person name="Andreopoulos W."/>
            <person name="Angelini C."/>
            <person name="Antonin V."/>
            <person name="Barry K.W."/>
            <person name="Bougher N.L."/>
            <person name="Buchanan P."/>
            <person name="Buyck B."/>
            <person name="Bense V."/>
            <person name="Catcheside P."/>
            <person name="Chovatia M."/>
            <person name="Cooper J."/>
            <person name="Damon W."/>
            <person name="Desjardin D."/>
            <person name="Finy P."/>
            <person name="Geml J."/>
            <person name="Haridas S."/>
            <person name="Hughes K."/>
            <person name="Justo A."/>
            <person name="Karasinski D."/>
            <person name="Kautmanova I."/>
            <person name="Kiss B."/>
            <person name="Kocsube S."/>
            <person name="Kotiranta H."/>
            <person name="LaButti K.M."/>
            <person name="Lechner B.E."/>
            <person name="Liimatainen K."/>
            <person name="Lipzen A."/>
            <person name="Lukacs Z."/>
            <person name="Mihaltcheva S."/>
            <person name="Morgado L.N."/>
            <person name="Niskanen T."/>
            <person name="Noordeloos M.E."/>
            <person name="Ohm R.A."/>
            <person name="Ortiz-Santana B."/>
            <person name="Ovrebo C."/>
            <person name="Racz N."/>
            <person name="Riley R."/>
            <person name="Savchenko A."/>
            <person name="Shiryaev A."/>
            <person name="Soop K."/>
            <person name="Spirin V."/>
            <person name="Szebenyi C."/>
            <person name="Tomsovsky M."/>
            <person name="Tulloss R.E."/>
            <person name="Uehling J."/>
            <person name="Grigoriev I.V."/>
            <person name="Vagvolgyi C."/>
            <person name="Papp T."/>
            <person name="Martin F.M."/>
            <person name="Miettinen O."/>
            <person name="Hibbett D.S."/>
            <person name="Nagy L.G."/>
        </authorList>
    </citation>
    <scope>NUCLEOTIDE SEQUENCE [LARGE SCALE GENOMIC DNA]</scope>
    <source>
        <strain evidence="4 5">OMC1185</strain>
    </source>
</reference>
<evidence type="ECO:0008006" key="6">
    <source>
        <dbReference type="Google" id="ProtNLM"/>
    </source>
</evidence>
<feature type="signal peptide" evidence="3">
    <location>
        <begin position="1"/>
        <end position="29"/>
    </location>
</feature>
<proteinExistence type="predicted"/>
<evidence type="ECO:0000256" key="2">
    <source>
        <dbReference type="SAM" id="Phobius"/>
    </source>
</evidence>
<dbReference type="EMBL" id="ML213520">
    <property type="protein sequence ID" value="TFK48332.1"/>
    <property type="molecule type" value="Genomic_DNA"/>
</dbReference>
<evidence type="ECO:0000313" key="4">
    <source>
        <dbReference type="EMBL" id="TFK48332.1"/>
    </source>
</evidence>
<name>A0A5C3MU83_9AGAM</name>
<dbReference type="OrthoDB" id="10622016at2759"/>
<feature type="chain" id="PRO_5023002892" description="Mid2 domain-containing protein" evidence="3">
    <location>
        <begin position="30"/>
        <end position="153"/>
    </location>
</feature>
<organism evidence="4 5">
    <name type="scientific">Heliocybe sulcata</name>
    <dbReference type="NCBI Taxonomy" id="5364"/>
    <lineage>
        <taxon>Eukaryota</taxon>
        <taxon>Fungi</taxon>
        <taxon>Dikarya</taxon>
        <taxon>Basidiomycota</taxon>
        <taxon>Agaricomycotina</taxon>
        <taxon>Agaricomycetes</taxon>
        <taxon>Gloeophyllales</taxon>
        <taxon>Gloeophyllaceae</taxon>
        <taxon>Heliocybe</taxon>
    </lineage>
</organism>
<feature type="region of interest" description="Disordered" evidence="1">
    <location>
        <begin position="87"/>
        <end position="153"/>
    </location>
</feature>
<feature type="transmembrane region" description="Helical" evidence="2">
    <location>
        <begin position="58"/>
        <end position="79"/>
    </location>
</feature>
<evidence type="ECO:0000256" key="1">
    <source>
        <dbReference type="SAM" id="MobiDB-lite"/>
    </source>
</evidence>
<sequence length="153" mass="16585">MPVSSHSVAAFQMFLSLFSFLVYPAFTFAQSSATASPGSEQTATWSGTHSTLSTPTKIAVICAAIAGVIALIAVVFNPCMMFCRRKNRPAEDDEDVEQSERPRFGNRSNGTEMREVHRQDDDVDTLVDAPGTLPAESSTSLAKPSYDAGRYLK</sequence>
<dbReference type="Proteomes" id="UP000305948">
    <property type="component" value="Unassembled WGS sequence"/>
</dbReference>
<accession>A0A5C3MU83</accession>
<keyword evidence="2" id="KW-0812">Transmembrane</keyword>
<protein>
    <recommendedName>
        <fullName evidence="6">Mid2 domain-containing protein</fullName>
    </recommendedName>
</protein>
<gene>
    <name evidence="4" type="ORF">OE88DRAFT_575445</name>
</gene>
<evidence type="ECO:0000313" key="5">
    <source>
        <dbReference type="Proteomes" id="UP000305948"/>
    </source>
</evidence>
<keyword evidence="2" id="KW-1133">Transmembrane helix</keyword>
<keyword evidence="5" id="KW-1185">Reference proteome</keyword>